<evidence type="ECO:0000313" key="4">
    <source>
        <dbReference type="Proteomes" id="UP000667650"/>
    </source>
</evidence>
<keyword evidence="4" id="KW-1185">Reference proteome</keyword>
<sequence>MMATIEIQNLNCGGCANSIKKNLEKLEGVSKIQVNVEKSEVMFEPASELHVEKAKESLKGLGYPAIDDANSISSKARSYMSCATGRLLQH</sequence>
<dbReference type="Gene3D" id="3.30.70.100">
    <property type="match status" value="1"/>
</dbReference>
<dbReference type="RefSeq" id="WP_166524131.1">
    <property type="nucleotide sequence ID" value="NZ_JAAABI010000004.1"/>
</dbReference>
<dbReference type="Pfam" id="PF00403">
    <property type="entry name" value="HMA"/>
    <property type="match status" value="1"/>
</dbReference>
<evidence type="ECO:0000256" key="1">
    <source>
        <dbReference type="ARBA" id="ARBA00022723"/>
    </source>
</evidence>
<dbReference type="PROSITE" id="PS01047">
    <property type="entry name" value="HMA_1"/>
    <property type="match status" value="1"/>
</dbReference>
<dbReference type="InterPro" id="IPR017969">
    <property type="entry name" value="Heavy-metal-associated_CS"/>
</dbReference>
<dbReference type="AlphaFoldDB" id="A0A964TD68"/>
<comment type="caution">
    <text evidence="3">The sequence shown here is derived from an EMBL/GenBank/DDBJ whole genome shotgun (WGS) entry which is preliminary data.</text>
</comment>
<protein>
    <submittedName>
        <fullName evidence="3">Heavy metal transporter</fullName>
    </submittedName>
</protein>
<keyword evidence="1" id="KW-0479">Metal-binding</keyword>
<gene>
    <name evidence="3" type="ORF">GTQ34_12385</name>
</gene>
<dbReference type="GO" id="GO:0046872">
    <property type="term" value="F:metal ion binding"/>
    <property type="evidence" value="ECO:0007669"/>
    <property type="project" value="UniProtKB-KW"/>
</dbReference>
<evidence type="ECO:0000313" key="3">
    <source>
        <dbReference type="EMBL" id="NAY92715.1"/>
    </source>
</evidence>
<organism evidence="3 4">
    <name type="scientific">Flagellimonas ochracea</name>
    <dbReference type="NCBI Taxonomy" id="2696472"/>
    <lineage>
        <taxon>Bacteria</taxon>
        <taxon>Pseudomonadati</taxon>
        <taxon>Bacteroidota</taxon>
        <taxon>Flavobacteriia</taxon>
        <taxon>Flavobacteriales</taxon>
        <taxon>Flavobacteriaceae</taxon>
        <taxon>Flagellimonas</taxon>
    </lineage>
</organism>
<reference evidence="3" key="1">
    <citation type="submission" date="2020-01" db="EMBL/GenBank/DDBJ databases">
        <title>Muricauda ochracea sp. nov., isolated from a tidal flat of Garorim bay in Korea.</title>
        <authorList>
            <person name="Kim D."/>
            <person name="Yoo Y."/>
            <person name="Kim J.-J."/>
        </authorList>
    </citation>
    <scope>NUCLEOTIDE SEQUENCE</scope>
    <source>
        <strain evidence="3">JGD-17</strain>
    </source>
</reference>
<dbReference type="InterPro" id="IPR006121">
    <property type="entry name" value="HMA_dom"/>
</dbReference>
<accession>A0A964TD68</accession>
<proteinExistence type="predicted"/>
<dbReference type="SUPFAM" id="SSF55008">
    <property type="entry name" value="HMA, heavy metal-associated domain"/>
    <property type="match status" value="1"/>
</dbReference>
<dbReference type="CDD" id="cd00371">
    <property type="entry name" value="HMA"/>
    <property type="match status" value="1"/>
</dbReference>
<feature type="domain" description="HMA" evidence="2">
    <location>
        <begin position="1"/>
        <end position="66"/>
    </location>
</feature>
<name>A0A964TD68_9FLAO</name>
<evidence type="ECO:0000259" key="2">
    <source>
        <dbReference type="PROSITE" id="PS50846"/>
    </source>
</evidence>
<dbReference type="EMBL" id="JAAABI010000004">
    <property type="protein sequence ID" value="NAY92715.1"/>
    <property type="molecule type" value="Genomic_DNA"/>
</dbReference>
<dbReference type="PROSITE" id="PS50846">
    <property type="entry name" value="HMA_2"/>
    <property type="match status" value="1"/>
</dbReference>
<dbReference type="InterPro" id="IPR036163">
    <property type="entry name" value="HMA_dom_sf"/>
</dbReference>
<dbReference type="Proteomes" id="UP000667650">
    <property type="component" value="Unassembled WGS sequence"/>
</dbReference>